<comment type="caution">
    <text evidence="7">The sequence shown here is derived from an EMBL/GenBank/DDBJ whole genome shotgun (WGS) entry which is preliminary data.</text>
</comment>
<feature type="compositionally biased region" description="Polar residues" evidence="5">
    <location>
        <begin position="267"/>
        <end position="290"/>
    </location>
</feature>
<dbReference type="PANTHER" id="PTHR46156">
    <property type="entry name" value="CCCH ZINGC FINGER"/>
    <property type="match status" value="1"/>
</dbReference>
<keyword evidence="2 4" id="KW-0863">Zinc-finger</keyword>
<proteinExistence type="predicted"/>
<dbReference type="Proteomes" id="UP000799444">
    <property type="component" value="Unassembled WGS sequence"/>
</dbReference>
<dbReference type="InterPro" id="IPR036855">
    <property type="entry name" value="Znf_CCCH_sf"/>
</dbReference>
<dbReference type="EMBL" id="ML996105">
    <property type="protein sequence ID" value="KAF2739246.1"/>
    <property type="molecule type" value="Genomic_DNA"/>
</dbReference>
<keyword evidence="3 4" id="KW-0862">Zinc</keyword>
<feature type="domain" description="C3H1-type" evidence="6">
    <location>
        <begin position="154"/>
        <end position="180"/>
    </location>
</feature>
<evidence type="ECO:0000313" key="8">
    <source>
        <dbReference type="Proteomes" id="UP000799444"/>
    </source>
</evidence>
<evidence type="ECO:0000313" key="7">
    <source>
        <dbReference type="EMBL" id="KAF2739246.1"/>
    </source>
</evidence>
<accession>A0A9P4V770</accession>
<dbReference type="Gene3D" id="4.10.1000.10">
    <property type="entry name" value="Zinc finger, CCCH-type"/>
    <property type="match status" value="2"/>
</dbReference>
<feature type="domain" description="C3H1-type" evidence="6">
    <location>
        <begin position="181"/>
        <end position="207"/>
    </location>
</feature>
<sequence>MPPPRAFLSPEEMHSLSSGDLQRAVAEWESHLERVKRERAARETQIQHSPQAQRSLGGGHRGYHRGRGQPGRGHRGRVYRGGNASRGNHYGYSPYDRPHSRFAAASRKKGLRSENASTSEDETKSPPKSSFPCAKFTRTGTCARNDCNLVHDVNKTAICPRFVKKICQLGEHCDLSHTPSPHNMPACRFFQIGQCSKDDCPYAHTRTNPAAQVCEAFGRMGYCDKGAQCHDRHVFECPDYANKGICRNGDDCLQTHVRHAGKHRRSAGNSLFSETSTPKPLRSPTGTNAIFQDDAKVPEDEDGDVEVTILKGENDHDLSKQADFIALSP</sequence>
<dbReference type="AlphaFoldDB" id="A0A9P4V770"/>
<reference evidence="7" key="1">
    <citation type="journal article" date="2020" name="Stud. Mycol.">
        <title>101 Dothideomycetes genomes: a test case for predicting lifestyles and emergence of pathogens.</title>
        <authorList>
            <person name="Haridas S."/>
            <person name="Albert R."/>
            <person name="Binder M."/>
            <person name="Bloem J."/>
            <person name="Labutti K."/>
            <person name="Salamov A."/>
            <person name="Andreopoulos B."/>
            <person name="Baker S."/>
            <person name="Barry K."/>
            <person name="Bills G."/>
            <person name="Bluhm B."/>
            <person name="Cannon C."/>
            <person name="Castanera R."/>
            <person name="Culley D."/>
            <person name="Daum C."/>
            <person name="Ezra D."/>
            <person name="Gonzalez J."/>
            <person name="Henrissat B."/>
            <person name="Kuo A."/>
            <person name="Liang C."/>
            <person name="Lipzen A."/>
            <person name="Lutzoni F."/>
            <person name="Magnuson J."/>
            <person name="Mondo S."/>
            <person name="Nolan M."/>
            <person name="Ohm R."/>
            <person name="Pangilinan J."/>
            <person name="Park H.-J."/>
            <person name="Ramirez L."/>
            <person name="Alfaro M."/>
            <person name="Sun H."/>
            <person name="Tritt A."/>
            <person name="Yoshinaga Y."/>
            <person name="Zwiers L.-H."/>
            <person name="Turgeon B."/>
            <person name="Goodwin S."/>
            <person name="Spatafora J."/>
            <person name="Crous P."/>
            <person name="Grigoriev I."/>
        </authorList>
    </citation>
    <scope>NUCLEOTIDE SEQUENCE</scope>
    <source>
        <strain evidence="7">CBS 125425</strain>
    </source>
</reference>
<feature type="region of interest" description="Disordered" evidence="5">
    <location>
        <begin position="263"/>
        <end position="301"/>
    </location>
</feature>
<name>A0A9P4V770_9PLEO</name>
<dbReference type="GO" id="GO:0005634">
    <property type="term" value="C:nucleus"/>
    <property type="evidence" value="ECO:0007669"/>
    <property type="project" value="TreeGrafter"/>
</dbReference>
<evidence type="ECO:0000256" key="4">
    <source>
        <dbReference type="PROSITE-ProRule" id="PRU00723"/>
    </source>
</evidence>
<evidence type="ECO:0000256" key="1">
    <source>
        <dbReference type="ARBA" id="ARBA00022723"/>
    </source>
</evidence>
<dbReference type="FunFam" id="4.10.1000.10:FF:000035">
    <property type="entry name" value="CCCH zinc finger protein, variant"/>
    <property type="match status" value="1"/>
</dbReference>
<evidence type="ECO:0000259" key="6">
    <source>
        <dbReference type="PROSITE" id="PS50103"/>
    </source>
</evidence>
<feature type="domain" description="C3H1-type" evidence="6">
    <location>
        <begin position="231"/>
        <end position="259"/>
    </location>
</feature>
<evidence type="ECO:0000256" key="5">
    <source>
        <dbReference type="SAM" id="MobiDB-lite"/>
    </source>
</evidence>
<feature type="compositionally biased region" description="Basic residues" evidence="5">
    <location>
        <begin position="61"/>
        <end position="78"/>
    </location>
</feature>
<feature type="zinc finger region" description="C3H1-type" evidence="4">
    <location>
        <begin position="231"/>
        <end position="259"/>
    </location>
</feature>
<keyword evidence="1 4" id="KW-0479">Metal-binding</keyword>
<dbReference type="PANTHER" id="PTHR46156:SF1">
    <property type="entry name" value="ZINC FINGER CCCH DOMAIN-CONTAINING PROTEIN 3"/>
    <property type="match status" value="1"/>
</dbReference>
<feature type="zinc finger region" description="C3H1-type" evidence="4">
    <location>
        <begin position="154"/>
        <end position="180"/>
    </location>
</feature>
<gene>
    <name evidence="7" type="ORF">EJ04DRAFT_519747</name>
</gene>
<feature type="region of interest" description="Disordered" evidence="5">
    <location>
        <begin position="36"/>
        <end position="130"/>
    </location>
</feature>
<feature type="compositionally biased region" description="Polar residues" evidence="5">
    <location>
        <begin position="44"/>
        <end position="54"/>
    </location>
</feature>
<feature type="region of interest" description="Disordered" evidence="5">
    <location>
        <begin position="1"/>
        <end position="21"/>
    </location>
</feature>
<dbReference type="GO" id="GO:0008270">
    <property type="term" value="F:zinc ion binding"/>
    <property type="evidence" value="ECO:0007669"/>
    <property type="project" value="UniProtKB-KW"/>
</dbReference>
<dbReference type="InterPro" id="IPR000571">
    <property type="entry name" value="Znf_CCCH"/>
</dbReference>
<protein>
    <recommendedName>
        <fullName evidence="6">C3H1-type domain-containing protein</fullName>
    </recommendedName>
</protein>
<organism evidence="7 8">
    <name type="scientific">Polyplosphaeria fusca</name>
    <dbReference type="NCBI Taxonomy" id="682080"/>
    <lineage>
        <taxon>Eukaryota</taxon>
        <taxon>Fungi</taxon>
        <taxon>Dikarya</taxon>
        <taxon>Ascomycota</taxon>
        <taxon>Pezizomycotina</taxon>
        <taxon>Dothideomycetes</taxon>
        <taxon>Pleosporomycetidae</taxon>
        <taxon>Pleosporales</taxon>
        <taxon>Tetraplosphaeriaceae</taxon>
        <taxon>Polyplosphaeria</taxon>
    </lineage>
</organism>
<dbReference type="PROSITE" id="PS50103">
    <property type="entry name" value="ZF_C3H1"/>
    <property type="match status" value="3"/>
</dbReference>
<dbReference type="OrthoDB" id="410307at2759"/>
<evidence type="ECO:0000256" key="2">
    <source>
        <dbReference type="ARBA" id="ARBA00022771"/>
    </source>
</evidence>
<dbReference type="SMART" id="SM00356">
    <property type="entry name" value="ZnF_C3H1"/>
    <property type="match status" value="5"/>
</dbReference>
<feature type="zinc finger region" description="C3H1-type" evidence="4">
    <location>
        <begin position="181"/>
        <end position="207"/>
    </location>
</feature>
<evidence type="ECO:0000256" key="3">
    <source>
        <dbReference type="ARBA" id="ARBA00022833"/>
    </source>
</evidence>
<dbReference type="SUPFAM" id="SSF90229">
    <property type="entry name" value="CCCH zinc finger"/>
    <property type="match status" value="1"/>
</dbReference>
<keyword evidence="8" id="KW-1185">Reference proteome</keyword>